<evidence type="ECO:0000256" key="2">
    <source>
        <dbReference type="SAM" id="Phobius"/>
    </source>
</evidence>
<accession>A0A9P5TX09</accession>
<keyword evidence="4" id="KW-1185">Reference proteome</keyword>
<protein>
    <submittedName>
        <fullName evidence="3">Uncharacterized protein</fullName>
    </submittedName>
</protein>
<evidence type="ECO:0000313" key="3">
    <source>
        <dbReference type="EMBL" id="KAF9047968.1"/>
    </source>
</evidence>
<comment type="caution">
    <text evidence="3">The sequence shown here is derived from an EMBL/GenBank/DDBJ whole genome shotgun (WGS) entry which is preliminary data.</text>
</comment>
<dbReference type="Proteomes" id="UP000772434">
    <property type="component" value="Unassembled WGS sequence"/>
</dbReference>
<dbReference type="OrthoDB" id="6612291at2759"/>
<dbReference type="AlphaFoldDB" id="A0A9P5TX09"/>
<evidence type="ECO:0000313" key="4">
    <source>
        <dbReference type="Proteomes" id="UP000772434"/>
    </source>
</evidence>
<keyword evidence="2" id="KW-0472">Membrane</keyword>
<organism evidence="3 4">
    <name type="scientific">Rhodocollybia butyracea</name>
    <dbReference type="NCBI Taxonomy" id="206335"/>
    <lineage>
        <taxon>Eukaryota</taxon>
        <taxon>Fungi</taxon>
        <taxon>Dikarya</taxon>
        <taxon>Basidiomycota</taxon>
        <taxon>Agaricomycotina</taxon>
        <taxon>Agaricomycetes</taxon>
        <taxon>Agaricomycetidae</taxon>
        <taxon>Agaricales</taxon>
        <taxon>Marasmiineae</taxon>
        <taxon>Omphalotaceae</taxon>
        <taxon>Rhodocollybia</taxon>
    </lineage>
</organism>
<evidence type="ECO:0000256" key="1">
    <source>
        <dbReference type="SAM" id="MobiDB-lite"/>
    </source>
</evidence>
<proteinExistence type="predicted"/>
<keyword evidence="2" id="KW-0812">Transmembrane</keyword>
<dbReference type="EMBL" id="JADNRY010000494">
    <property type="protein sequence ID" value="KAF9047968.1"/>
    <property type="molecule type" value="Genomic_DNA"/>
</dbReference>
<feature type="transmembrane region" description="Helical" evidence="2">
    <location>
        <begin position="76"/>
        <end position="99"/>
    </location>
</feature>
<keyword evidence="2" id="KW-1133">Transmembrane helix</keyword>
<sequence length="145" mass="16191">MSYRSKVFHENMGLLHSQIVAVTCPVQYINGVSSPKKTGYDADILYPRNKDMSIINLSTSRHPLYPVFWTMERRSLLIHGVGILVCLMIIGAVGDAVAFDHTQLLFIEIFPYLPLTARAGTTVHSNPVNEISDPPVTPYHSSSYK</sequence>
<feature type="region of interest" description="Disordered" evidence="1">
    <location>
        <begin position="124"/>
        <end position="145"/>
    </location>
</feature>
<gene>
    <name evidence="3" type="ORF">BDP27DRAFT_1409046</name>
</gene>
<reference evidence="3" key="1">
    <citation type="submission" date="2020-11" db="EMBL/GenBank/DDBJ databases">
        <authorList>
            <consortium name="DOE Joint Genome Institute"/>
            <person name="Ahrendt S."/>
            <person name="Riley R."/>
            <person name="Andreopoulos W."/>
            <person name="Labutti K."/>
            <person name="Pangilinan J."/>
            <person name="Ruiz-Duenas F.J."/>
            <person name="Barrasa J.M."/>
            <person name="Sanchez-Garcia M."/>
            <person name="Camarero S."/>
            <person name="Miyauchi S."/>
            <person name="Serrano A."/>
            <person name="Linde D."/>
            <person name="Babiker R."/>
            <person name="Drula E."/>
            <person name="Ayuso-Fernandez I."/>
            <person name="Pacheco R."/>
            <person name="Padilla G."/>
            <person name="Ferreira P."/>
            <person name="Barriuso J."/>
            <person name="Kellner H."/>
            <person name="Castanera R."/>
            <person name="Alfaro M."/>
            <person name="Ramirez L."/>
            <person name="Pisabarro A.G."/>
            <person name="Kuo A."/>
            <person name="Tritt A."/>
            <person name="Lipzen A."/>
            <person name="He G."/>
            <person name="Yan M."/>
            <person name="Ng V."/>
            <person name="Cullen D."/>
            <person name="Martin F."/>
            <person name="Rosso M.-N."/>
            <person name="Henrissat B."/>
            <person name="Hibbett D."/>
            <person name="Martinez A.T."/>
            <person name="Grigoriev I.V."/>
        </authorList>
    </citation>
    <scope>NUCLEOTIDE SEQUENCE</scope>
    <source>
        <strain evidence="3">AH 40177</strain>
    </source>
</reference>
<name>A0A9P5TX09_9AGAR</name>